<dbReference type="OrthoDB" id="5893249at2"/>
<reference evidence="2" key="1">
    <citation type="submission" date="2017-02" db="EMBL/GenBank/DDBJ databases">
        <authorList>
            <person name="Varghese N."/>
            <person name="Submissions S."/>
        </authorList>
    </citation>
    <scope>NUCLEOTIDE SEQUENCE [LARGE SCALE GENOMIC DNA]</scope>
    <source>
        <strain evidence="2">DSM 19608</strain>
    </source>
</reference>
<organism evidence="1 2">
    <name type="scientific">Vibrio cincinnatiensis DSM 19608</name>
    <dbReference type="NCBI Taxonomy" id="1123491"/>
    <lineage>
        <taxon>Bacteria</taxon>
        <taxon>Pseudomonadati</taxon>
        <taxon>Pseudomonadota</taxon>
        <taxon>Gammaproteobacteria</taxon>
        <taxon>Vibrionales</taxon>
        <taxon>Vibrionaceae</taxon>
        <taxon>Vibrio</taxon>
    </lineage>
</organism>
<dbReference type="Proteomes" id="UP000190834">
    <property type="component" value="Unassembled WGS sequence"/>
</dbReference>
<evidence type="ECO:0008006" key="3">
    <source>
        <dbReference type="Google" id="ProtNLM"/>
    </source>
</evidence>
<protein>
    <recommendedName>
        <fullName evidence="3">3-demethylubiquinone-9 3-methyltransferase</fullName>
    </recommendedName>
</protein>
<dbReference type="AlphaFoldDB" id="A0A1T4M003"/>
<evidence type="ECO:0000313" key="1">
    <source>
        <dbReference type="EMBL" id="SJZ60054.1"/>
    </source>
</evidence>
<sequence>MDYAAITQLKKDFYAQISAFQSYPLSQEKTTLSLLTAEELKQLEQIWVELTVWKKSQSH</sequence>
<dbReference type="RefSeq" id="WP_078925187.1">
    <property type="nucleotide sequence ID" value="NZ_FUXB01000003.1"/>
</dbReference>
<evidence type="ECO:0000313" key="2">
    <source>
        <dbReference type="Proteomes" id="UP000190834"/>
    </source>
</evidence>
<proteinExistence type="predicted"/>
<name>A0A1T4M003_VIBCI</name>
<dbReference type="GeneID" id="70582188"/>
<accession>A0A1T4M003</accession>
<dbReference type="EMBL" id="FUXB01000003">
    <property type="protein sequence ID" value="SJZ60054.1"/>
    <property type="molecule type" value="Genomic_DNA"/>
</dbReference>
<keyword evidence="2" id="KW-1185">Reference proteome</keyword>
<gene>
    <name evidence="1" type="ORF">SAMN02745782_00811</name>
</gene>